<accession>A0A9X9A5U6</accession>
<feature type="non-terminal residue" evidence="1">
    <location>
        <position position="1"/>
    </location>
</feature>
<evidence type="ECO:0000313" key="2">
    <source>
        <dbReference type="Proteomes" id="UP000308444"/>
    </source>
</evidence>
<sequence length="57" mass="6701">DVVNNISEVFDHKLTALGAHRSQTEAMLEDTHAKIKNKDAATLKWLQLEQFWTYKWE</sequence>
<name>A0A9X9A5U6_BACCE</name>
<evidence type="ECO:0000313" key="1">
    <source>
        <dbReference type="EMBL" id="TKI97537.1"/>
    </source>
</evidence>
<dbReference type="AlphaFoldDB" id="A0A9X9A5U6"/>
<gene>
    <name evidence="1" type="ORF">FC695_25080</name>
</gene>
<comment type="caution">
    <text evidence="1">The sequence shown here is derived from an EMBL/GenBank/DDBJ whole genome shotgun (WGS) entry which is preliminary data.</text>
</comment>
<protein>
    <submittedName>
        <fullName evidence="1">Bacillithiol biosynthesis deacetylase BshB2</fullName>
    </submittedName>
</protein>
<reference evidence="1 2" key="1">
    <citation type="journal article" date="2019" name="Environ. Microbiol.">
        <title>An active ?-lactamase is a part of an orchestrated cell wall stress resistance network of Bacillus subtilis and related rhizosphere species.</title>
        <authorList>
            <person name="Bucher T."/>
            <person name="Keren-Paz A."/>
            <person name="Hausser J."/>
            <person name="Olender T."/>
            <person name="Cytryn E."/>
            <person name="Kolodkin-Gal I."/>
        </authorList>
    </citation>
    <scope>NUCLEOTIDE SEQUENCE [LARGE SCALE GENOMIC DNA]</scope>
    <source>
        <strain evidence="1 2">I32</strain>
    </source>
</reference>
<organism evidence="1 2">
    <name type="scientific">Bacillus cereus</name>
    <dbReference type="NCBI Taxonomy" id="1396"/>
    <lineage>
        <taxon>Bacteria</taxon>
        <taxon>Bacillati</taxon>
        <taxon>Bacillota</taxon>
        <taxon>Bacilli</taxon>
        <taxon>Bacillales</taxon>
        <taxon>Bacillaceae</taxon>
        <taxon>Bacillus</taxon>
        <taxon>Bacillus cereus group</taxon>
    </lineage>
</organism>
<dbReference type="Proteomes" id="UP000308444">
    <property type="component" value="Unassembled WGS sequence"/>
</dbReference>
<dbReference type="EMBL" id="SZOH01002021">
    <property type="protein sequence ID" value="TKI97537.1"/>
    <property type="molecule type" value="Genomic_DNA"/>
</dbReference>
<proteinExistence type="predicted"/>